<sequence length="104" mass="11784">MSTNFFRCRCNRIRNFVLSSVFAHCAYGDLSIRFQSFLVNISIQYSFISFVYIRGSITNVKYHIGPFQPRALIALHSGLSLFSTTGVTGVNQFNVPICVFRTSD</sequence>
<accession>A0A8D8TBN4</accession>
<proteinExistence type="predicted"/>
<evidence type="ECO:0000313" key="1">
    <source>
        <dbReference type="EMBL" id="CAG6684878.1"/>
    </source>
</evidence>
<dbReference type="AlphaFoldDB" id="A0A8D8TBN4"/>
<name>A0A8D8TBN4_9HEMI</name>
<protein>
    <submittedName>
        <fullName evidence="1">Uncharacterized protein</fullName>
    </submittedName>
</protein>
<dbReference type="EMBL" id="HBUF01269598">
    <property type="protein sequence ID" value="CAG6684878.1"/>
    <property type="molecule type" value="Transcribed_RNA"/>
</dbReference>
<organism evidence="1">
    <name type="scientific">Cacopsylla melanoneura</name>
    <dbReference type="NCBI Taxonomy" id="428564"/>
    <lineage>
        <taxon>Eukaryota</taxon>
        <taxon>Metazoa</taxon>
        <taxon>Ecdysozoa</taxon>
        <taxon>Arthropoda</taxon>
        <taxon>Hexapoda</taxon>
        <taxon>Insecta</taxon>
        <taxon>Pterygota</taxon>
        <taxon>Neoptera</taxon>
        <taxon>Paraneoptera</taxon>
        <taxon>Hemiptera</taxon>
        <taxon>Sternorrhyncha</taxon>
        <taxon>Psylloidea</taxon>
        <taxon>Psyllidae</taxon>
        <taxon>Psyllinae</taxon>
        <taxon>Cacopsylla</taxon>
    </lineage>
</organism>
<reference evidence="1" key="1">
    <citation type="submission" date="2021-05" db="EMBL/GenBank/DDBJ databases">
        <authorList>
            <person name="Alioto T."/>
            <person name="Alioto T."/>
            <person name="Gomez Garrido J."/>
        </authorList>
    </citation>
    <scope>NUCLEOTIDE SEQUENCE</scope>
</reference>